<evidence type="ECO:0000313" key="2">
    <source>
        <dbReference type="EMBL" id="CAB3369272.1"/>
    </source>
</evidence>
<reference evidence="2 3" key="1">
    <citation type="submission" date="2020-04" db="EMBL/GenBank/DDBJ databases">
        <authorList>
            <person name="Alioto T."/>
            <person name="Alioto T."/>
            <person name="Gomez Garrido J."/>
        </authorList>
    </citation>
    <scope>NUCLEOTIDE SEQUENCE [LARGE SCALE GENOMIC DNA]</scope>
</reference>
<dbReference type="PANTHER" id="PTHR31061:SF24">
    <property type="entry name" value="LD22376P"/>
    <property type="match status" value="1"/>
</dbReference>
<proteinExistence type="predicted"/>
<dbReference type="AlphaFoldDB" id="A0A8S1CMX9"/>
<feature type="transmembrane region" description="Helical" evidence="1">
    <location>
        <begin position="365"/>
        <end position="384"/>
    </location>
</feature>
<feature type="transmembrane region" description="Helical" evidence="1">
    <location>
        <begin position="139"/>
        <end position="157"/>
    </location>
</feature>
<feature type="transmembrane region" description="Helical" evidence="1">
    <location>
        <begin position="282"/>
        <end position="301"/>
    </location>
</feature>
<keyword evidence="1" id="KW-0812">Transmembrane</keyword>
<comment type="caution">
    <text evidence="2">The sequence shown here is derived from an EMBL/GenBank/DDBJ whole genome shotgun (WGS) entry which is preliminary data.</text>
</comment>
<evidence type="ECO:0000313" key="3">
    <source>
        <dbReference type="Proteomes" id="UP000494165"/>
    </source>
</evidence>
<keyword evidence="1" id="KW-1133">Transmembrane helix</keyword>
<feature type="transmembrane region" description="Helical" evidence="1">
    <location>
        <begin position="239"/>
        <end position="261"/>
    </location>
</feature>
<keyword evidence="3" id="KW-1185">Reference proteome</keyword>
<sequence>MSALPAGDSKIFKVNSAYSIRPRIYGDYLGEYVSTSNHSSLECNVDSAWHFGEFGIYDLLVQPGGKCTTSTYYEPVNIYRSAVSVTVIVLFLLCLGQFIKGVAKSWGKQEQVFIDNNNQNDSKGKIEEILRTKKPRLRALDAFRGLIVIPLIFYTHQGGGYQVLEHASWEGLPIADWPFPWFIWIMGVCMPMGINSNLERQLSRRTILFHVAKRSVLLFALGISTNCINYGLAYETFRFFNALQRFGIMCLINASLCAILWPRDISKIKGRFADLQIMWSQWAIHIVLHVISICLVFFLPVPGCPTGYLGPGGLSEDRKYENCTGGTFGYVNKLLMNEANMEQNPTAKAVYEVNAFDPEGYFSNLPSLLTVILGIQAGAILVIYNESRERISRWTVWGVGCILLALILELTGAIPINKQLWSTSFALITAGFAFLFLAAFYLLIDVKKCWNGFPFVEPGVNCLFIYIGSKLTNHLWPFHWRIGPMDTHFILLADTIWACWLWLLIAKWLFKRNIIITV</sequence>
<name>A0A8S1CMX9_9INSE</name>
<feature type="transmembrane region" description="Helical" evidence="1">
    <location>
        <begin position="215"/>
        <end position="233"/>
    </location>
</feature>
<gene>
    <name evidence="2" type="ORF">CLODIP_2_CD05693</name>
</gene>
<dbReference type="Proteomes" id="UP000494165">
    <property type="component" value="Unassembled WGS sequence"/>
</dbReference>
<protein>
    <recommendedName>
        <fullName evidence="4">Heparan-alpha-glucosaminide N-acetyltransferase catalytic domain-containing protein</fullName>
    </recommendedName>
</protein>
<feature type="transmembrane region" description="Helical" evidence="1">
    <location>
        <begin position="396"/>
        <end position="414"/>
    </location>
</feature>
<feature type="transmembrane region" description="Helical" evidence="1">
    <location>
        <begin position="78"/>
        <end position="99"/>
    </location>
</feature>
<evidence type="ECO:0008006" key="4">
    <source>
        <dbReference type="Google" id="ProtNLM"/>
    </source>
</evidence>
<feature type="transmembrane region" description="Helical" evidence="1">
    <location>
        <begin position="450"/>
        <end position="469"/>
    </location>
</feature>
<evidence type="ECO:0000256" key="1">
    <source>
        <dbReference type="SAM" id="Phobius"/>
    </source>
</evidence>
<dbReference type="OrthoDB" id="2149840at2759"/>
<dbReference type="EMBL" id="CADEPI010000044">
    <property type="protein sequence ID" value="CAB3369272.1"/>
    <property type="molecule type" value="Genomic_DNA"/>
</dbReference>
<organism evidence="2 3">
    <name type="scientific">Cloeon dipterum</name>
    <dbReference type="NCBI Taxonomy" id="197152"/>
    <lineage>
        <taxon>Eukaryota</taxon>
        <taxon>Metazoa</taxon>
        <taxon>Ecdysozoa</taxon>
        <taxon>Arthropoda</taxon>
        <taxon>Hexapoda</taxon>
        <taxon>Insecta</taxon>
        <taxon>Pterygota</taxon>
        <taxon>Palaeoptera</taxon>
        <taxon>Ephemeroptera</taxon>
        <taxon>Pisciforma</taxon>
        <taxon>Baetidae</taxon>
        <taxon>Cloeon</taxon>
    </lineage>
</organism>
<accession>A0A8S1CMX9</accession>
<feature type="transmembrane region" description="Helical" evidence="1">
    <location>
        <begin position="177"/>
        <end position="194"/>
    </location>
</feature>
<keyword evidence="1" id="KW-0472">Membrane</keyword>
<feature type="transmembrane region" description="Helical" evidence="1">
    <location>
        <begin position="420"/>
        <end position="443"/>
    </location>
</feature>
<dbReference type="PANTHER" id="PTHR31061">
    <property type="entry name" value="LD22376P"/>
    <property type="match status" value="1"/>
</dbReference>
<feature type="transmembrane region" description="Helical" evidence="1">
    <location>
        <begin position="489"/>
        <end position="510"/>
    </location>
</feature>